<dbReference type="EMBL" id="JACRSR010000005">
    <property type="protein sequence ID" value="MBC8532216.1"/>
    <property type="molecule type" value="Genomic_DNA"/>
</dbReference>
<dbReference type="InterPro" id="IPR014225">
    <property type="entry name" value="Spore_II_D_firmicutes"/>
</dbReference>
<evidence type="ECO:0000313" key="2">
    <source>
        <dbReference type="EMBL" id="MBC8532216.1"/>
    </source>
</evidence>
<dbReference type="PANTHER" id="PTHR30032:SF4">
    <property type="entry name" value="AMIDASE ENHANCER"/>
    <property type="match status" value="1"/>
</dbReference>
<dbReference type="InterPro" id="IPR013693">
    <property type="entry name" value="SpoIID/LytB_N"/>
</dbReference>
<dbReference type="GO" id="GO:0030288">
    <property type="term" value="C:outer membrane-bounded periplasmic space"/>
    <property type="evidence" value="ECO:0007669"/>
    <property type="project" value="TreeGrafter"/>
</dbReference>
<feature type="domain" description="Sporulation stage II protein D amidase enhancer LytB N-terminal" evidence="1">
    <location>
        <begin position="71"/>
        <end position="179"/>
    </location>
</feature>
<comment type="caution">
    <text evidence="2">The sequence shown here is derived from an EMBL/GenBank/DDBJ whole genome shotgun (WGS) entry which is preliminary data.</text>
</comment>
<dbReference type="GO" id="GO:0030435">
    <property type="term" value="P:sporulation resulting in formation of a cellular spore"/>
    <property type="evidence" value="ECO:0007669"/>
    <property type="project" value="InterPro"/>
</dbReference>
<reference evidence="2" key="1">
    <citation type="submission" date="2020-08" db="EMBL/GenBank/DDBJ databases">
        <title>Genome public.</title>
        <authorList>
            <person name="Liu C."/>
            <person name="Sun Q."/>
        </authorList>
    </citation>
    <scope>NUCLEOTIDE SEQUENCE</scope>
    <source>
        <strain evidence="2">NSJ-53</strain>
    </source>
</reference>
<evidence type="ECO:0000259" key="1">
    <source>
        <dbReference type="Pfam" id="PF08486"/>
    </source>
</evidence>
<proteinExistence type="predicted"/>
<name>A0A926D5W0_9FIRM</name>
<dbReference type="Proteomes" id="UP000623172">
    <property type="component" value="Unassembled WGS sequence"/>
</dbReference>
<dbReference type="NCBIfam" id="TIGR02870">
    <property type="entry name" value="spore_II_D"/>
    <property type="match status" value="1"/>
</dbReference>
<sequence length="348" mass="37286">MTRRRRRQKKRMAWTVGGAAGLLMLLVGFPMLLGAGQSVDKPSVTPGIQVENSAAPMKAQGAVPETIKVYDHNSGSIVEMGLDDYVCGVVSAEMPASYELEALKAQAVAARTLAVKKSTAQGGDGCVKHPGADVCTEFGHCQDYKTADNLKKDWGGAYETYAAKIHEAVFSTEGQILTYDGRPIQVFYHAVSGGKTEDAQAVFGASYPYLKSVSSTGEEKSQNYDRTLTFTNEKFISTFKKSYGKAKLSAGKLSSQVKILSYTEGGRVDTIEVGGVAVKGTDFRTVFDLPSAQFDLSFTDGAVKIHCIGYGHGVGMSQTGANSMAQNGQDYRAILTHYYGGAEISQLN</sequence>
<protein>
    <submittedName>
        <fullName evidence="2">Stage II sporulation protein D</fullName>
    </submittedName>
</protein>
<dbReference type="PANTHER" id="PTHR30032">
    <property type="entry name" value="N-ACETYLMURAMOYL-L-ALANINE AMIDASE-RELATED"/>
    <property type="match status" value="1"/>
</dbReference>
<gene>
    <name evidence="2" type="primary">spoIID</name>
    <name evidence="2" type="ORF">H8696_10205</name>
</gene>
<keyword evidence="3" id="KW-1185">Reference proteome</keyword>
<dbReference type="Pfam" id="PF08486">
    <property type="entry name" value="SpoIID"/>
    <property type="match status" value="1"/>
</dbReference>
<dbReference type="AlphaFoldDB" id="A0A926D5W0"/>
<evidence type="ECO:0000313" key="3">
    <source>
        <dbReference type="Proteomes" id="UP000623172"/>
    </source>
</evidence>
<dbReference type="RefSeq" id="WP_249317331.1">
    <property type="nucleotide sequence ID" value="NZ_JACRSR010000005.1"/>
</dbReference>
<accession>A0A926D5W0</accession>
<dbReference type="InterPro" id="IPR013486">
    <property type="entry name" value="SpoIID/LytB"/>
</dbReference>
<organism evidence="2 3">
    <name type="scientific">Gehongia tenuis</name>
    <dbReference type="NCBI Taxonomy" id="2763655"/>
    <lineage>
        <taxon>Bacteria</taxon>
        <taxon>Bacillati</taxon>
        <taxon>Bacillota</taxon>
        <taxon>Clostridia</taxon>
        <taxon>Christensenellales</taxon>
        <taxon>Christensenellaceae</taxon>
        <taxon>Gehongia</taxon>
    </lineage>
</organism>
<dbReference type="InterPro" id="IPR051922">
    <property type="entry name" value="Bact_Sporulation_Assoc"/>
</dbReference>
<dbReference type="NCBIfam" id="TIGR02669">
    <property type="entry name" value="SpoIID_LytB"/>
    <property type="match status" value="1"/>
</dbReference>